<accession>A0A0F7SUE8</accession>
<feature type="region of interest" description="Disordered" evidence="1">
    <location>
        <begin position="630"/>
        <end position="650"/>
    </location>
</feature>
<sequence>MSKDIRVASFIRSQVPHLELYKQQGLAHLSHWLETHPIGSSLDTPLPYRDSSKSTASVLGRHEGVRAVNVLAEHVITQARPDPTKASAIKPLARERTRMVDRMKSKNGLERSNSGVGSSKAVSRSIELNSSSRVDRIGEEEVLLTRKELKGRADREKVFQESISKHEASIADQPSAASPSSRLEPTAQVPSEISSPSSKRHRASTSFVFQEPMEELLIMSPIRKGAELDPLSPTPDQPSASRRPRFQSQQQPKLRSEHKSATKTKIKSQAKARAVKSRRTPDTARSDDEDVAVRLNHRREKRRAKAEIIRPRTQRATAVTTSSRALDNYRRKNSSGEKELPGRVEKNRAKEADLGKAAGLSLGLMDHFKAGNLGKKSGGRLTLTRSGPTIGVFNKGMSSAQVSAKGSSKIVGIPDLVFSESRFFARHKAPAPSAAPTMSSFRSSASVSPGEHGVPSLLSSRAKGQRDKEERLLRKHSKSPVAVASNELTDSVKKRRVVYSPSWPSESDRSAGHDEREVKVEEVEEMQVEETAVVAQNLDVSDANPWDLILPPRSATVPPALPNILLPDEKSYFPQRSSSQPCALTKCPSHSGSLIKSHQRVTPQLNDLPSDSTDSLRLLLRAFDRANPARQLAHRTSSQMSPYSRSSIDRAYPRSRSIIRRSPRVSVSNRSPASCAHFLSDTSQPKRLFPASRFSNSAVPSVGSGPSPGHARPVHSARQRDVVEQDRFGWDSTALSFVADNSHDMENEDEDIGPSRSDETRIYTLDEDLAFWGHEDDDEAEQEERGSGNPFDNFVYVDPASAYDSGLFHPSGLHREGGPSSARISHEFRPETTSFTRAPVSSFYPDFRSVDSTRFASGGYRKTAFIEESIDQASVPHQAYGLSIDDGLDRTLATHWKPHRT</sequence>
<organism evidence="2">
    <name type="scientific">Phaffia rhodozyma</name>
    <name type="common">Yeast</name>
    <name type="synonym">Xanthophyllomyces dendrorhous</name>
    <dbReference type="NCBI Taxonomy" id="264483"/>
    <lineage>
        <taxon>Eukaryota</taxon>
        <taxon>Fungi</taxon>
        <taxon>Dikarya</taxon>
        <taxon>Basidiomycota</taxon>
        <taxon>Agaricomycotina</taxon>
        <taxon>Tremellomycetes</taxon>
        <taxon>Cystofilobasidiales</taxon>
        <taxon>Mrakiaceae</taxon>
        <taxon>Phaffia</taxon>
    </lineage>
</organism>
<feature type="compositionally biased region" description="Low complexity" evidence="1">
    <location>
        <begin position="237"/>
        <end position="252"/>
    </location>
</feature>
<feature type="region of interest" description="Disordered" evidence="1">
    <location>
        <begin position="153"/>
        <end position="208"/>
    </location>
</feature>
<proteinExistence type="predicted"/>
<feature type="region of interest" description="Disordered" evidence="1">
    <location>
        <begin position="104"/>
        <end position="129"/>
    </location>
</feature>
<feature type="region of interest" description="Disordered" evidence="1">
    <location>
        <begin position="226"/>
        <end position="290"/>
    </location>
</feature>
<feature type="region of interest" description="Disordered" evidence="1">
    <location>
        <begin position="430"/>
        <end position="487"/>
    </location>
</feature>
<feature type="compositionally biased region" description="Polar residues" evidence="1">
    <location>
        <begin position="110"/>
        <end position="129"/>
    </location>
</feature>
<feature type="compositionally biased region" description="Polar residues" evidence="1">
    <location>
        <begin position="175"/>
        <end position="197"/>
    </location>
</feature>
<name>A0A0F7SUE8_PHARH</name>
<feature type="compositionally biased region" description="Basic residues" evidence="1">
    <location>
        <begin position="261"/>
        <end position="278"/>
    </location>
</feature>
<dbReference type="EMBL" id="LN483157">
    <property type="protein sequence ID" value="CED83598.1"/>
    <property type="molecule type" value="Genomic_DNA"/>
</dbReference>
<dbReference type="AlphaFoldDB" id="A0A0F7SUE8"/>
<evidence type="ECO:0000313" key="2">
    <source>
        <dbReference type="EMBL" id="CED83598.1"/>
    </source>
</evidence>
<feature type="compositionally biased region" description="Low complexity" evidence="1">
    <location>
        <begin position="430"/>
        <end position="440"/>
    </location>
</feature>
<protein>
    <submittedName>
        <fullName evidence="2">Uncharacterized protein</fullName>
    </submittedName>
</protein>
<feature type="compositionally biased region" description="Polar residues" evidence="1">
    <location>
        <begin position="634"/>
        <end position="646"/>
    </location>
</feature>
<feature type="compositionally biased region" description="Low complexity" evidence="1">
    <location>
        <begin position="699"/>
        <end position="709"/>
    </location>
</feature>
<feature type="compositionally biased region" description="Basic and acidic residues" evidence="1">
    <location>
        <begin position="153"/>
        <end position="169"/>
    </location>
</feature>
<reference evidence="2" key="1">
    <citation type="submission" date="2014-08" db="EMBL/GenBank/DDBJ databases">
        <authorList>
            <person name="Sharma Rahul"/>
            <person name="Thines Marco"/>
        </authorList>
    </citation>
    <scope>NUCLEOTIDE SEQUENCE</scope>
</reference>
<feature type="region of interest" description="Disordered" evidence="1">
    <location>
        <begin position="697"/>
        <end position="720"/>
    </location>
</feature>
<evidence type="ECO:0000256" key="1">
    <source>
        <dbReference type="SAM" id="MobiDB-lite"/>
    </source>
</evidence>